<dbReference type="InterPro" id="IPR004089">
    <property type="entry name" value="MCPsignal_dom"/>
</dbReference>
<gene>
    <name evidence="9" type="ORF">SAMN04487968_110107</name>
</gene>
<keyword evidence="10" id="KW-1185">Reference proteome</keyword>
<dbReference type="SMART" id="SM00283">
    <property type="entry name" value="MA"/>
    <property type="match status" value="1"/>
</dbReference>
<dbReference type="CDD" id="cd06225">
    <property type="entry name" value="HAMP"/>
    <property type="match status" value="1"/>
</dbReference>
<evidence type="ECO:0000259" key="7">
    <source>
        <dbReference type="PROSITE" id="PS50111"/>
    </source>
</evidence>
<sequence length="538" mass="56330">MRTLLRDVSIGRRLTAAFGLVCLLLVVVAGTGIYASLTQQHKLQDIQHLQSLRDDVQQLRYLDADISGWQGYIYAEAVVEDPAGAVAPDNTNVAGLTESRKAAYALLDGIDRQAYTAKELTELDHMRKLWDDYFRINDDMVAKIQQGTPASMAAAYQILNNDLDTAWSNLLDSTDKVMKSLDARHTALADEAGHAAGLARTTIVIVAVLALLAALALGLIVTRSIVRPLRRSIHALTLVADGDLTASPGIDQRDEVGRLAAAFEATMASLRGIVSTLADSARSLGGTAAGIERTTATISGSAAEASARAADVSAAATQVSANVQTVAVASEEMGASIHEIARSAQHAVGVADEAVREADETRRTIDQLGQSSQEIGNVVKLISSIAEQTNLLALNATIEAARAGEMGKGFAVVANEVKDLAQETAKATDDISARVGAIQADAGGAVAAIDRIGEVVSRISDSQNTIAAAVEEQSVTTKEMNRSVSDAAGGTGEIASAIDTLAGTSRATTDGVHEISAAVGELSEMSTRLQELVATFRY</sequence>
<organism evidence="9 10">
    <name type="scientific">Nocardioides terrae</name>
    <dbReference type="NCBI Taxonomy" id="574651"/>
    <lineage>
        <taxon>Bacteria</taxon>
        <taxon>Bacillati</taxon>
        <taxon>Actinomycetota</taxon>
        <taxon>Actinomycetes</taxon>
        <taxon>Propionibacteriales</taxon>
        <taxon>Nocardioidaceae</taxon>
        <taxon>Nocardioides</taxon>
    </lineage>
</organism>
<name>A0A1I1LK49_9ACTN</name>
<dbReference type="PROSITE" id="PS50111">
    <property type="entry name" value="CHEMOTAXIS_TRANSDUC_2"/>
    <property type="match status" value="1"/>
</dbReference>
<evidence type="ECO:0000256" key="2">
    <source>
        <dbReference type="ARBA" id="ARBA00022989"/>
    </source>
</evidence>
<dbReference type="PROSITE" id="PS50885">
    <property type="entry name" value="HAMP"/>
    <property type="match status" value="1"/>
</dbReference>
<dbReference type="GO" id="GO:0007165">
    <property type="term" value="P:signal transduction"/>
    <property type="evidence" value="ECO:0007669"/>
    <property type="project" value="UniProtKB-KW"/>
</dbReference>
<evidence type="ECO:0000259" key="8">
    <source>
        <dbReference type="PROSITE" id="PS50885"/>
    </source>
</evidence>
<dbReference type="RefSeq" id="WP_091124949.1">
    <property type="nucleotide sequence ID" value="NZ_FOLB01000010.1"/>
</dbReference>
<dbReference type="PANTHER" id="PTHR32089">
    <property type="entry name" value="METHYL-ACCEPTING CHEMOTAXIS PROTEIN MCPB"/>
    <property type="match status" value="1"/>
</dbReference>
<keyword evidence="2 6" id="KW-1133">Transmembrane helix</keyword>
<feature type="domain" description="HAMP" evidence="8">
    <location>
        <begin position="223"/>
        <end position="275"/>
    </location>
</feature>
<keyword evidence="6" id="KW-0472">Membrane</keyword>
<feature type="domain" description="Methyl-accepting transducer" evidence="7">
    <location>
        <begin position="287"/>
        <end position="516"/>
    </location>
</feature>
<evidence type="ECO:0000256" key="4">
    <source>
        <dbReference type="ARBA" id="ARBA00029447"/>
    </source>
</evidence>
<dbReference type="SUPFAM" id="SSF58104">
    <property type="entry name" value="Methyl-accepting chemotaxis protein (MCP) signaling domain"/>
    <property type="match status" value="1"/>
</dbReference>
<reference evidence="9 10" key="1">
    <citation type="submission" date="2016-10" db="EMBL/GenBank/DDBJ databases">
        <authorList>
            <person name="de Groot N.N."/>
        </authorList>
    </citation>
    <scope>NUCLEOTIDE SEQUENCE [LARGE SCALE GENOMIC DNA]</scope>
    <source>
        <strain evidence="9 10">CGMCC 1.7056</strain>
    </source>
</reference>
<comment type="similarity">
    <text evidence="4">Belongs to the methyl-accepting chemotaxis (MCP) protein family.</text>
</comment>
<dbReference type="Pfam" id="PF00015">
    <property type="entry name" value="MCPsignal"/>
    <property type="match status" value="1"/>
</dbReference>
<evidence type="ECO:0000256" key="5">
    <source>
        <dbReference type="PROSITE-ProRule" id="PRU00284"/>
    </source>
</evidence>
<evidence type="ECO:0000313" key="9">
    <source>
        <dbReference type="EMBL" id="SFC73577.1"/>
    </source>
</evidence>
<evidence type="ECO:0000313" key="10">
    <source>
        <dbReference type="Proteomes" id="UP000198832"/>
    </source>
</evidence>
<dbReference type="InterPro" id="IPR003660">
    <property type="entry name" value="HAMP_dom"/>
</dbReference>
<dbReference type="Proteomes" id="UP000198832">
    <property type="component" value="Unassembled WGS sequence"/>
</dbReference>
<dbReference type="Gene3D" id="1.10.287.950">
    <property type="entry name" value="Methyl-accepting chemotaxis protein"/>
    <property type="match status" value="1"/>
</dbReference>
<feature type="transmembrane region" description="Helical" evidence="6">
    <location>
        <begin position="203"/>
        <end position="222"/>
    </location>
</feature>
<keyword evidence="1 6" id="KW-0812">Transmembrane</keyword>
<dbReference type="GO" id="GO:0016020">
    <property type="term" value="C:membrane"/>
    <property type="evidence" value="ECO:0007669"/>
    <property type="project" value="InterPro"/>
</dbReference>
<dbReference type="AlphaFoldDB" id="A0A1I1LK49"/>
<dbReference type="SMART" id="SM00304">
    <property type="entry name" value="HAMP"/>
    <property type="match status" value="1"/>
</dbReference>
<dbReference type="PANTHER" id="PTHR32089:SF112">
    <property type="entry name" value="LYSOZYME-LIKE PROTEIN-RELATED"/>
    <property type="match status" value="1"/>
</dbReference>
<protein>
    <submittedName>
        <fullName evidence="9">Methyl-accepting chemotaxis protein</fullName>
    </submittedName>
</protein>
<dbReference type="OrthoDB" id="8667074at2"/>
<proteinExistence type="inferred from homology"/>
<dbReference type="EMBL" id="FOLB01000010">
    <property type="protein sequence ID" value="SFC73577.1"/>
    <property type="molecule type" value="Genomic_DNA"/>
</dbReference>
<dbReference type="Pfam" id="PF00672">
    <property type="entry name" value="HAMP"/>
    <property type="match status" value="1"/>
</dbReference>
<accession>A0A1I1LK49</accession>
<evidence type="ECO:0000256" key="6">
    <source>
        <dbReference type="SAM" id="Phobius"/>
    </source>
</evidence>
<keyword evidence="3 5" id="KW-0807">Transducer</keyword>
<dbReference type="STRING" id="574651.SAMN04487968_110107"/>
<evidence type="ECO:0000256" key="3">
    <source>
        <dbReference type="ARBA" id="ARBA00023224"/>
    </source>
</evidence>
<evidence type="ECO:0000256" key="1">
    <source>
        <dbReference type="ARBA" id="ARBA00022692"/>
    </source>
</evidence>